<dbReference type="PANTHER" id="PTHR22969:SF15">
    <property type="entry name" value="FI05319P"/>
    <property type="match status" value="1"/>
</dbReference>
<dbReference type="Pfam" id="PF00069">
    <property type="entry name" value="Pkinase"/>
    <property type="match status" value="1"/>
</dbReference>
<dbReference type="SUPFAM" id="SSF56112">
    <property type="entry name" value="Protein kinase-like (PK-like)"/>
    <property type="match status" value="1"/>
</dbReference>
<dbReference type="PROSITE" id="PS00107">
    <property type="entry name" value="PROTEIN_KINASE_ATP"/>
    <property type="match status" value="1"/>
</dbReference>
<dbReference type="PROSITE" id="PS50011">
    <property type="entry name" value="PROTEIN_KINASE_DOM"/>
    <property type="match status" value="1"/>
</dbReference>
<dbReference type="GO" id="GO:0008384">
    <property type="term" value="F:IkappaB kinase activity"/>
    <property type="evidence" value="ECO:0007669"/>
    <property type="project" value="UniProtKB-EC"/>
</dbReference>
<dbReference type="AlphaFoldDB" id="A0A210R4C3"/>
<evidence type="ECO:0000256" key="11">
    <source>
        <dbReference type="SAM" id="MobiDB-lite"/>
    </source>
</evidence>
<dbReference type="Gene3D" id="3.30.200.20">
    <property type="entry name" value="Phosphorylase Kinase, domain 1"/>
    <property type="match status" value="1"/>
</dbReference>
<keyword evidence="7 13" id="KW-0418">Kinase</keyword>
<dbReference type="STRING" id="6573.A0A210R4C3"/>
<keyword evidence="6 10" id="KW-0547">Nucleotide-binding</keyword>
<organism evidence="13 14">
    <name type="scientific">Mizuhopecten yessoensis</name>
    <name type="common">Japanese scallop</name>
    <name type="synonym">Patinopecten yessoensis</name>
    <dbReference type="NCBI Taxonomy" id="6573"/>
    <lineage>
        <taxon>Eukaryota</taxon>
        <taxon>Metazoa</taxon>
        <taxon>Spiralia</taxon>
        <taxon>Lophotrochozoa</taxon>
        <taxon>Mollusca</taxon>
        <taxon>Bivalvia</taxon>
        <taxon>Autobranchia</taxon>
        <taxon>Pteriomorphia</taxon>
        <taxon>Pectinida</taxon>
        <taxon>Pectinoidea</taxon>
        <taxon>Pectinidae</taxon>
        <taxon>Mizuhopecten</taxon>
    </lineage>
</organism>
<evidence type="ECO:0000313" key="14">
    <source>
        <dbReference type="Proteomes" id="UP000242188"/>
    </source>
</evidence>
<evidence type="ECO:0000256" key="5">
    <source>
        <dbReference type="ARBA" id="ARBA00022679"/>
    </source>
</evidence>
<dbReference type="PROSITE" id="PS00108">
    <property type="entry name" value="PROTEIN_KINASE_ST"/>
    <property type="match status" value="1"/>
</dbReference>
<keyword evidence="3" id="KW-0963">Cytoplasm</keyword>
<dbReference type="Gene3D" id="1.10.510.10">
    <property type="entry name" value="Transferase(Phosphotransferase) domain 1"/>
    <property type="match status" value="1"/>
</dbReference>
<accession>A0A210R4C3</accession>
<evidence type="ECO:0000256" key="7">
    <source>
        <dbReference type="ARBA" id="ARBA00022777"/>
    </source>
</evidence>
<dbReference type="Proteomes" id="UP000242188">
    <property type="component" value="Unassembled WGS sequence"/>
</dbReference>
<comment type="subcellular location">
    <subcellularLocation>
        <location evidence="1">Cytoplasm</location>
    </subcellularLocation>
</comment>
<name>A0A210R4C3_MIZYE</name>
<keyword evidence="8 10" id="KW-0067">ATP-binding</keyword>
<dbReference type="InterPro" id="IPR011009">
    <property type="entry name" value="Kinase-like_dom_sf"/>
</dbReference>
<evidence type="ECO:0000256" key="3">
    <source>
        <dbReference type="ARBA" id="ARBA00022490"/>
    </source>
</evidence>
<protein>
    <recommendedName>
        <fullName evidence="2">IkappaB kinase</fullName>
        <ecNumber evidence="2">2.7.11.10</ecNumber>
    </recommendedName>
</protein>
<evidence type="ECO:0000256" key="10">
    <source>
        <dbReference type="PROSITE-ProRule" id="PRU10141"/>
    </source>
</evidence>
<dbReference type="OrthoDB" id="10013850at2759"/>
<dbReference type="InterPro" id="IPR008271">
    <property type="entry name" value="Ser/Thr_kinase_AS"/>
</dbReference>
<keyword evidence="14" id="KW-1185">Reference proteome</keyword>
<comment type="caution">
    <text evidence="13">The sequence shown here is derived from an EMBL/GenBank/DDBJ whole genome shotgun (WGS) entry which is preliminary data.</text>
</comment>
<feature type="region of interest" description="Disordered" evidence="11">
    <location>
        <begin position="1"/>
        <end position="24"/>
    </location>
</feature>
<feature type="domain" description="Protein kinase" evidence="12">
    <location>
        <begin position="19"/>
        <end position="322"/>
    </location>
</feature>
<evidence type="ECO:0000256" key="4">
    <source>
        <dbReference type="ARBA" id="ARBA00022527"/>
    </source>
</evidence>
<evidence type="ECO:0000256" key="2">
    <source>
        <dbReference type="ARBA" id="ARBA00012442"/>
    </source>
</evidence>
<evidence type="ECO:0000256" key="8">
    <source>
        <dbReference type="ARBA" id="ARBA00022840"/>
    </source>
</evidence>
<dbReference type="InterPro" id="IPR017441">
    <property type="entry name" value="Protein_kinase_ATP_BS"/>
</dbReference>
<dbReference type="EC" id="2.7.11.10" evidence="2"/>
<dbReference type="InterPro" id="IPR000719">
    <property type="entry name" value="Prot_kinase_dom"/>
</dbReference>
<feature type="binding site" evidence="10">
    <location>
        <position position="48"/>
    </location>
    <ligand>
        <name>ATP</name>
        <dbReference type="ChEBI" id="CHEBI:30616"/>
    </ligand>
</feature>
<dbReference type="Gene3D" id="1.20.1270.420">
    <property type="match status" value="1"/>
</dbReference>
<evidence type="ECO:0000256" key="9">
    <source>
        <dbReference type="ARBA" id="ARBA00048789"/>
    </source>
</evidence>
<dbReference type="InterPro" id="IPR051180">
    <property type="entry name" value="IKK"/>
</dbReference>
<gene>
    <name evidence="13" type="ORF">KP79_PYT11670</name>
</gene>
<keyword evidence="4" id="KW-0723">Serine/threonine-protein kinase</keyword>
<evidence type="ECO:0000256" key="6">
    <source>
        <dbReference type="ARBA" id="ARBA00022741"/>
    </source>
</evidence>
<evidence type="ECO:0000256" key="1">
    <source>
        <dbReference type="ARBA" id="ARBA00004496"/>
    </source>
</evidence>
<dbReference type="GO" id="GO:0005524">
    <property type="term" value="F:ATP binding"/>
    <property type="evidence" value="ECO:0007669"/>
    <property type="project" value="UniProtKB-UniRule"/>
</dbReference>
<dbReference type="FunFam" id="1.10.510.10:FF:000100">
    <property type="entry name" value="inhibitor of nuclear factor kappa-B kinase subunit epsilon"/>
    <property type="match status" value="1"/>
</dbReference>
<comment type="catalytic activity">
    <reaction evidence="9">
        <text>L-seryl-[I-kappa-B protein] + ATP = O-phospho-L-seryl-[I-kappa-B protein] + ADP + H(+)</text>
        <dbReference type="Rhea" id="RHEA:19073"/>
        <dbReference type="Rhea" id="RHEA-COMP:13698"/>
        <dbReference type="Rhea" id="RHEA-COMP:13699"/>
        <dbReference type="ChEBI" id="CHEBI:15378"/>
        <dbReference type="ChEBI" id="CHEBI:29999"/>
        <dbReference type="ChEBI" id="CHEBI:30616"/>
        <dbReference type="ChEBI" id="CHEBI:83421"/>
        <dbReference type="ChEBI" id="CHEBI:456216"/>
        <dbReference type="EC" id="2.7.11.10"/>
    </reaction>
</comment>
<evidence type="ECO:0000313" key="13">
    <source>
        <dbReference type="EMBL" id="OWF55890.1"/>
    </source>
</evidence>
<dbReference type="GO" id="GO:0005737">
    <property type="term" value="C:cytoplasm"/>
    <property type="evidence" value="ECO:0007669"/>
    <property type="project" value="UniProtKB-SubCell"/>
</dbReference>
<sequence>MMDRLNGEEEKKETDNHEYRTRDRLGSGATADVYKGTNKNTGEVVALKMINISYDSNIQREMEALKKLQHPNIVRFFNCEKDSLTGRFVLVMELCEKGSLQDLLEEPENYSGMDEDEFLRFFEHLVNGTKHMRNQGFSHRDIKPRNVLVFTDEDGSNVYKLSDFGTAKPLGDEDLFMSLVGTEEYLHPAMYRKAFIDNSYCQVFDISADIWSLGVTLYHAATGQTPFNAYGGRSDKAKTYEIYSNKAQGVISGQQEVSEGPIVWSRDLPNTCKLSRPLKDRIRDILVRIFDSATYTPFGFDDFFDAADTLIGPCVNHLHVFYSLYDQHYRLFLDTRHQTLSEVIQQIIGKAYDEQVILCKNGDIVGTKMQNTPICRYSHTSRADPLILMSTNIEEIYIEGLDGVIDKPCAAFPAVVDTDHAYKLAKSMCEDIHLSRKKVHTAVLSQKLFTRIIARHGSMLDLKIRQHRRDFDLLRKRFDDVTMKINAQRIANEFQVFCYTNIRNKLHTCGKSLKNVGDEYDAAMEAWNISDSAVRQNQSWKGKADQIVELSKAQLQKLGNYRRKDNQMTLNEEKMFALDREAMEDLNKEALLEDFWQSHAKTRLKFIEWYRRYTGFSQSVKDLGRYLEDLQSSNWNLVDNVNLISPRTLAPVPMALLPGFCTSYPILTKSPINLP</sequence>
<reference evidence="13 14" key="1">
    <citation type="journal article" date="2017" name="Nat. Ecol. Evol.">
        <title>Scallop genome provides insights into evolution of bilaterian karyotype and development.</title>
        <authorList>
            <person name="Wang S."/>
            <person name="Zhang J."/>
            <person name="Jiao W."/>
            <person name="Li J."/>
            <person name="Xun X."/>
            <person name="Sun Y."/>
            <person name="Guo X."/>
            <person name="Huan P."/>
            <person name="Dong B."/>
            <person name="Zhang L."/>
            <person name="Hu X."/>
            <person name="Sun X."/>
            <person name="Wang J."/>
            <person name="Zhao C."/>
            <person name="Wang Y."/>
            <person name="Wang D."/>
            <person name="Huang X."/>
            <person name="Wang R."/>
            <person name="Lv J."/>
            <person name="Li Y."/>
            <person name="Zhang Z."/>
            <person name="Liu B."/>
            <person name="Lu W."/>
            <person name="Hui Y."/>
            <person name="Liang J."/>
            <person name="Zhou Z."/>
            <person name="Hou R."/>
            <person name="Li X."/>
            <person name="Liu Y."/>
            <person name="Li H."/>
            <person name="Ning X."/>
            <person name="Lin Y."/>
            <person name="Zhao L."/>
            <person name="Xing Q."/>
            <person name="Dou J."/>
            <person name="Li Y."/>
            <person name="Mao J."/>
            <person name="Guo H."/>
            <person name="Dou H."/>
            <person name="Li T."/>
            <person name="Mu C."/>
            <person name="Jiang W."/>
            <person name="Fu Q."/>
            <person name="Fu X."/>
            <person name="Miao Y."/>
            <person name="Liu J."/>
            <person name="Yu Q."/>
            <person name="Li R."/>
            <person name="Liao H."/>
            <person name="Li X."/>
            <person name="Kong Y."/>
            <person name="Jiang Z."/>
            <person name="Chourrout D."/>
            <person name="Li R."/>
            <person name="Bao Z."/>
        </authorList>
    </citation>
    <scope>NUCLEOTIDE SEQUENCE [LARGE SCALE GENOMIC DNA]</scope>
    <source>
        <strain evidence="13 14">PY_sf001</strain>
    </source>
</reference>
<keyword evidence="5" id="KW-0808">Transferase</keyword>
<evidence type="ECO:0000259" key="12">
    <source>
        <dbReference type="PROSITE" id="PS50011"/>
    </source>
</evidence>
<dbReference type="EMBL" id="NEDP02000459">
    <property type="protein sequence ID" value="OWF55890.1"/>
    <property type="molecule type" value="Genomic_DNA"/>
</dbReference>
<dbReference type="PANTHER" id="PTHR22969">
    <property type="entry name" value="IKB KINASE"/>
    <property type="match status" value="1"/>
</dbReference>
<proteinExistence type="predicted"/>
<dbReference type="SMART" id="SM00220">
    <property type="entry name" value="S_TKc"/>
    <property type="match status" value="1"/>
</dbReference>